<dbReference type="GO" id="GO:0046872">
    <property type="term" value="F:metal ion binding"/>
    <property type="evidence" value="ECO:0007669"/>
    <property type="project" value="UniProtKB-KW"/>
</dbReference>
<keyword evidence="7" id="KW-0408">Iron</keyword>
<keyword evidence="5 10" id="KW-0223">Dioxygenase</keyword>
<dbReference type="GO" id="GO:0032451">
    <property type="term" value="F:demethylase activity"/>
    <property type="evidence" value="ECO:0007669"/>
    <property type="project" value="UniProtKB-ARBA"/>
</dbReference>
<comment type="caution">
    <text evidence="10">The sequence shown here is derived from an EMBL/GenBank/DDBJ whole genome shotgun (WGS) entry which is preliminary data.</text>
</comment>
<dbReference type="GO" id="GO:0006307">
    <property type="term" value="P:DNA alkylation repair"/>
    <property type="evidence" value="ECO:0007669"/>
    <property type="project" value="InterPro"/>
</dbReference>
<dbReference type="AlphaFoldDB" id="A0A2A5B4P6"/>
<dbReference type="PANTHER" id="PTHR31212">
    <property type="entry name" value="ALPHA-KETOGLUTARATE-DEPENDENT DIOXYGENASE ALKB HOMOLOG 3"/>
    <property type="match status" value="1"/>
</dbReference>
<evidence type="ECO:0000256" key="4">
    <source>
        <dbReference type="ARBA" id="ARBA00022842"/>
    </source>
</evidence>
<evidence type="ECO:0000256" key="2">
    <source>
        <dbReference type="ARBA" id="ARBA00022723"/>
    </source>
</evidence>
<evidence type="ECO:0000256" key="7">
    <source>
        <dbReference type="ARBA" id="ARBA00023004"/>
    </source>
</evidence>
<protein>
    <submittedName>
        <fullName evidence="10">Alpha-ketoglutarate-dependent dioxygenase AlkB</fullName>
    </submittedName>
</protein>
<comment type="cofactor">
    <cofactor evidence="1">
        <name>Fe(2+)</name>
        <dbReference type="ChEBI" id="CHEBI:29033"/>
    </cofactor>
</comment>
<evidence type="ECO:0000313" key="10">
    <source>
        <dbReference type="EMBL" id="PCJ26058.1"/>
    </source>
</evidence>
<reference evidence="11" key="1">
    <citation type="submission" date="2017-08" db="EMBL/GenBank/DDBJ databases">
        <title>A dynamic microbial community with high functional redundancy inhabits the cold, oxic subseafloor aquifer.</title>
        <authorList>
            <person name="Tully B.J."/>
            <person name="Wheat C.G."/>
            <person name="Glazer B.T."/>
            <person name="Huber J.A."/>
        </authorList>
    </citation>
    <scope>NUCLEOTIDE SEQUENCE [LARGE SCALE GENOMIC DNA]</scope>
</reference>
<evidence type="ECO:0000256" key="3">
    <source>
        <dbReference type="ARBA" id="ARBA00022763"/>
    </source>
</evidence>
<dbReference type="GO" id="GO:0051213">
    <property type="term" value="F:dioxygenase activity"/>
    <property type="evidence" value="ECO:0007669"/>
    <property type="project" value="UniProtKB-KW"/>
</dbReference>
<dbReference type="SUPFAM" id="SSF51197">
    <property type="entry name" value="Clavaminate synthase-like"/>
    <property type="match status" value="1"/>
</dbReference>
<evidence type="ECO:0000259" key="9">
    <source>
        <dbReference type="PROSITE" id="PS51471"/>
    </source>
</evidence>
<organism evidence="10 11">
    <name type="scientific">SAR86 cluster bacterium</name>
    <dbReference type="NCBI Taxonomy" id="2030880"/>
    <lineage>
        <taxon>Bacteria</taxon>
        <taxon>Pseudomonadati</taxon>
        <taxon>Pseudomonadota</taxon>
        <taxon>Gammaproteobacteria</taxon>
        <taxon>SAR86 cluster</taxon>
    </lineage>
</organism>
<evidence type="ECO:0000256" key="6">
    <source>
        <dbReference type="ARBA" id="ARBA00023002"/>
    </source>
</evidence>
<dbReference type="GO" id="GO:0016705">
    <property type="term" value="F:oxidoreductase activity, acting on paired donors, with incorporation or reduction of molecular oxygen"/>
    <property type="evidence" value="ECO:0007669"/>
    <property type="project" value="UniProtKB-ARBA"/>
</dbReference>
<dbReference type="GO" id="GO:0016787">
    <property type="term" value="F:hydrolase activity"/>
    <property type="evidence" value="ECO:0007669"/>
    <property type="project" value="UniProtKB-ARBA"/>
</dbReference>
<keyword evidence="6" id="KW-0560">Oxidoreductase</keyword>
<name>A0A2A5B4P6_9GAMM</name>
<gene>
    <name evidence="10" type="ORF">COA96_06045</name>
</gene>
<dbReference type="FunFam" id="2.60.120.590:FF:000004">
    <property type="entry name" value="DNA oxidative demethylase ALKBH2"/>
    <property type="match status" value="1"/>
</dbReference>
<accession>A0A2A5B4P6</accession>
<dbReference type="InterPro" id="IPR032854">
    <property type="entry name" value="ALKBH3"/>
</dbReference>
<dbReference type="InterPro" id="IPR027450">
    <property type="entry name" value="AlkB-like"/>
</dbReference>
<keyword evidence="2" id="KW-0479">Metal-binding</keyword>
<evidence type="ECO:0000256" key="5">
    <source>
        <dbReference type="ARBA" id="ARBA00022964"/>
    </source>
</evidence>
<dbReference type="Gene3D" id="2.60.120.590">
    <property type="entry name" value="Alpha-ketoglutarate-dependent dioxygenase AlkB-like"/>
    <property type="match status" value="1"/>
</dbReference>
<dbReference type="InterPro" id="IPR037151">
    <property type="entry name" value="AlkB-like_sf"/>
</dbReference>
<dbReference type="PANTHER" id="PTHR31212:SF4">
    <property type="entry name" value="ALPHA-KETOGLUTARATE-DEPENDENT DIOXYGENASE ALKB HOMOLOG 3"/>
    <property type="match status" value="1"/>
</dbReference>
<evidence type="ECO:0000256" key="1">
    <source>
        <dbReference type="ARBA" id="ARBA00001954"/>
    </source>
</evidence>
<dbReference type="Pfam" id="PF13532">
    <property type="entry name" value="2OG-FeII_Oxy_2"/>
    <property type="match status" value="1"/>
</dbReference>
<dbReference type="Proteomes" id="UP000218327">
    <property type="component" value="Unassembled WGS sequence"/>
</dbReference>
<evidence type="ECO:0000256" key="8">
    <source>
        <dbReference type="ARBA" id="ARBA00023204"/>
    </source>
</evidence>
<keyword evidence="8" id="KW-0234">DNA repair</keyword>
<sequence>MQANLFDDSSNPDQFIQHDLGDSDIKEYPCAFAHSQSNILLQQLIDSIPWHQESIKIAGKVIQIPRLQCWMGDAQSVYGYSGMRLKPIAWNQLVTGIRDRVQILSNSAFNSVLINYYRSGDDSVAWHADDEPELGSNPVIASVSFGAERYFQLKQKHSAKPQKFQLKLRNGSLLIMGGSLQNNWLHQLPKVKGLALPRINLTFRNIV</sequence>
<evidence type="ECO:0000313" key="11">
    <source>
        <dbReference type="Proteomes" id="UP000218327"/>
    </source>
</evidence>
<dbReference type="EMBL" id="NVVJ01000013">
    <property type="protein sequence ID" value="PCJ26058.1"/>
    <property type="molecule type" value="Genomic_DNA"/>
</dbReference>
<dbReference type="GO" id="GO:0140097">
    <property type="term" value="F:catalytic activity, acting on DNA"/>
    <property type="evidence" value="ECO:0007669"/>
    <property type="project" value="UniProtKB-ARBA"/>
</dbReference>
<dbReference type="PROSITE" id="PS51471">
    <property type="entry name" value="FE2OG_OXY"/>
    <property type="match status" value="1"/>
</dbReference>
<proteinExistence type="predicted"/>
<keyword evidence="4" id="KW-0460">Magnesium</keyword>
<feature type="domain" description="Fe2OG dioxygenase" evidence="9">
    <location>
        <begin position="108"/>
        <end position="207"/>
    </location>
</feature>
<keyword evidence="3" id="KW-0227">DNA damage</keyword>
<dbReference type="InterPro" id="IPR005123">
    <property type="entry name" value="Oxoglu/Fe-dep_dioxygenase_dom"/>
</dbReference>